<name>A0A381X0L7_9ZZZZ</name>
<organism evidence="9">
    <name type="scientific">marine metagenome</name>
    <dbReference type="NCBI Taxonomy" id="408172"/>
    <lineage>
        <taxon>unclassified sequences</taxon>
        <taxon>metagenomes</taxon>
        <taxon>ecological metagenomes</taxon>
    </lineage>
</organism>
<keyword evidence="5 7" id="KW-1133">Transmembrane helix</keyword>
<evidence type="ECO:0000259" key="8">
    <source>
        <dbReference type="PROSITE" id="PS50928"/>
    </source>
</evidence>
<dbReference type="EMBL" id="UINC01013434">
    <property type="protein sequence ID" value="SVA58051.1"/>
    <property type="molecule type" value="Genomic_DNA"/>
</dbReference>
<protein>
    <recommendedName>
        <fullName evidence="8">ABC transmembrane type-1 domain-containing protein</fullName>
    </recommendedName>
</protein>
<dbReference type="GO" id="GO:0055085">
    <property type="term" value="P:transmembrane transport"/>
    <property type="evidence" value="ECO:0007669"/>
    <property type="project" value="InterPro"/>
</dbReference>
<evidence type="ECO:0000256" key="7">
    <source>
        <dbReference type="SAM" id="Phobius"/>
    </source>
</evidence>
<evidence type="ECO:0000256" key="4">
    <source>
        <dbReference type="ARBA" id="ARBA00022692"/>
    </source>
</evidence>
<gene>
    <name evidence="9" type="ORF">METZ01_LOCUS110905</name>
</gene>
<proteinExistence type="predicted"/>
<evidence type="ECO:0000256" key="6">
    <source>
        <dbReference type="ARBA" id="ARBA00023136"/>
    </source>
</evidence>
<evidence type="ECO:0000256" key="3">
    <source>
        <dbReference type="ARBA" id="ARBA00022475"/>
    </source>
</evidence>
<dbReference type="Gene3D" id="1.10.3720.10">
    <property type="entry name" value="MetI-like"/>
    <property type="match status" value="1"/>
</dbReference>
<keyword evidence="4 7" id="KW-0812">Transmembrane</keyword>
<dbReference type="AlphaFoldDB" id="A0A381X0L7"/>
<comment type="subcellular location">
    <subcellularLocation>
        <location evidence="1">Cell membrane</location>
        <topology evidence="1">Multi-pass membrane protein</topology>
    </subcellularLocation>
</comment>
<evidence type="ECO:0000256" key="2">
    <source>
        <dbReference type="ARBA" id="ARBA00022448"/>
    </source>
</evidence>
<feature type="transmembrane region" description="Helical" evidence="7">
    <location>
        <begin position="65"/>
        <end position="88"/>
    </location>
</feature>
<dbReference type="PANTHER" id="PTHR30465">
    <property type="entry name" value="INNER MEMBRANE ABC TRANSPORTER"/>
    <property type="match status" value="1"/>
</dbReference>
<keyword evidence="6 7" id="KW-0472">Membrane</keyword>
<feature type="transmembrane region" description="Helical" evidence="7">
    <location>
        <begin position="100"/>
        <end position="122"/>
    </location>
</feature>
<dbReference type="CDD" id="cd06261">
    <property type="entry name" value="TM_PBP2"/>
    <property type="match status" value="1"/>
</dbReference>
<evidence type="ECO:0000256" key="5">
    <source>
        <dbReference type="ARBA" id="ARBA00022989"/>
    </source>
</evidence>
<feature type="transmembrane region" description="Helical" evidence="7">
    <location>
        <begin position="207"/>
        <end position="233"/>
    </location>
</feature>
<feature type="transmembrane region" description="Helical" evidence="7">
    <location>
        <begin position="253"/>
        <end position="280"/>
    </location>
</feature>
<accession>A0A381X0L7</accession>
<evidence type="ECO:0000256" key="1">
    <source>
        <dbReference type="ARBA" id="ARBA00004651"/>
    </source>
</evidence>
<dbReference type="PANTHER" id="PTHR30465:SF43">
    <property type="entry name" value="OLIGOPEPTIDE ABC TRANSPORTER, PERMEASE PROTEIN"/>
    <property type="match status" value="1"/>
</dbReference>
<feature type="domain" description="ABC transmembrane type-1" evidence="8">
    <location>
        <begin position="61"/>
        <end position="271"/>
    </location>
</feature>
<dbReference type="InterPro" id="IPR035906">
    <property type="entry name" value="MetI-like_sf"/>
</dbReference>
<dbReference type="InterPro" id="IPR000515">
    <property type="entry name" value="MetI-like"/>
</dbReference>
<keyword evidence="3" id="KW-1003">Cell membrane</keyword>
<dbReference type="SUPFAM" id="SSF161098">
    <property type="entry name" value="MetI-like"/>
    <property type="match status" value="1"/>
</dbReference>
<reference evidence="9" key="1">
    <citation type="submission" date="2018-05" db="EMBL/GenBank/DDBJ databases">
        <authorList>
            <person name="Lanie J.A."/>
            <person name="Ng W.-L."/>
            <person name="Kazmierczak K.M."/>
            <person name="Andrzejewski T.M."/>
            <person name="Davidsen T.M."/>
            <person name="Wayne K.J."/>
            <person name="Tettelin H."/>
            <person name="Glass J.I."/>
            <person name="Rusch D."/>
            <person name="Podicherti R."/>
            <person name="Tsui H.-C.T."/>
            <person name="Winkler M.E."/>
        </authorList>
    </citation>
    <scope>NUCLEOTIDE SEQUENCE</scope>
</reference>
<dbReference type="PROSITE" id="PS50928">
    <property type="entry name" value="ABC_TM1"/>
    <property type="match status" value="1"/>
</dbReference>
<dbReference type="Pfam" id="PF00528">
    <property type="entry name" value="BPD_transp_1"/>
    <property type="match status" value="1"/>
</dbReference>
<dbReference type="GO" id="GO:0005886">
    <property type="term" value="C:plasma membrane"/>
    <property type="evidence" value="ECO:0007669"/>
    <property type="project" value="UniProtKB-SubCell"/>
</dbReference>
<keyword evidence="2" id="KW-0813">Transport</keyword>
<sequence length="288" mass="32023">MTSLFSYAFIQAPPADFRPDYQSERGYVDPYVGWVWGVLTWDLGRSSKYRMPIGDLVRDRAVNTVILVGLTILFTWSVAIPIGILSAVKQYSLLDYIFTFISYIGVGTPNFLLALIVMFLLLDQFGLNVTGLFSDEYIRAPWSFAKLGDMLKHIWVPVIILGTDGTARLTRIVRANLLDELSKPYVDTARSKGLPEWKLILKYPARIALNPVVSTAGLELAEVFSGSLILATVMNLPTLGPLLLDSLLSKDMYLASTLLLITTFLIMIGMLISDIVLALIDPRINIKA</sequence>
<evidence type="ECO:0000313" key="9">
    <source>
        <dbReference type="EMBL" id="SVA58051.1"/>
    </source>
</evidence>